<evidence type="ECO:0000313" key="7">
    <source>
        <dbReference type="EMBL" id="RKP00753.1"/>
    </source>
</evidence>
<sequence length="723" mass="77386">MSFFVKPGKPARGGNSGAVKRSAASRKGDDAVPPPGAGPLKKGGAGAATKASTKRPKYALHDEAASSDGGDSDDGRRGRRGGDASDDDALDRETTGEKRVRLARSYLDAMKKDLSVEQGIDAAAMDRDLLAARLGDKAMEIEGVAVRQFAKQYAWKKPDMRTVPLPSRYVKHVITAVSVVPPTQANESMLLFAGNKNGDLFSVDLMTGKFRHAANGLHKPTLKWLAKQEGPYDKTRPHPPVKEHSGAIYSLSISHDHTLVASGGEDKGVRVWRIADNTMVSSLRSHTAPVTAVKFSTVKQQLYTASLDRTIKVWNTEDMGYIETLYGHQDEILAMDSLRRERCVTTGARDRTLRLWKIPEESQLIFRAGGGATTEYSLAADDELMPAPSMTAPDHADADAAGIDPRAEDAKLAAALAAGKRQARAGVAEVGAVDAVCMLDEEWFISGHDTGSLSLWSTKRKKPTYTCLRAHFRPRRFDPMSPLAPRRLAEAVRRSGAAPPAVKTPTAASIEAEAVMAPVASDSPESPVGTWITALAAIPFSDTFASGSSDGKLRLWAVPPHRQRFVKLAEFAVSGYINSLTWVEVPVRVWAQATWGRGDAEAAAGGAASAAAGGVVEVSEDAATAPLLAAARSATVQDRVARELRLLQYRESEHMLLLVVGVGTEPRTGRWEALSRAKNRIRIFGFSKVASKSSAASASASASALATSRSAKKARILAEKIAR</sequence>
<dbReference type="SUPFAM" id="SSF50978">
    <property type="entry name" value="WD40 repeat-like"/>
    <property type="match status" value="1"/>
</dbReference>
<dbReference type="InterPro" id="IPR020472">
    <property type="entry name" value="WD40_PAC1"/>
</dbReference>
<dbReference type="EMBL" id="ML014201">
    <property type="protein sequence ID" value="RKP00753.1"/>
    <property type="molecule type" value="Genomic_DNA"/>
</dbReference>
<dbReference type="InterPro" id="IPR015943">
    <property type="entry name" value="WD40/YVTN_repeat-like_dom_sf"/>
</dbReference>
<evidence type="ECO:0000256" key="6">
    <source>
        <dbReference type="SAM" id="MobiDB-lite"/>
    </source>
</evidence>
<dbReference type="PROSITE" id="PS50082">
    <property type="entry name" value="WD_REPEATS_2"/>
    <property type="match status" value="4"/>
</dbReference>
<gene>
    <name evidence="7" type="ORF">CXG81DRAFT_26578</name>
</gene>
<dbReference type="PRINTS" id="PR00320">
    <property type="entry name" value="GPROTEINBRPT"/>
</dbReference>
<evidence type="ECO:0000313" key="8">
    <source>
        <dbReference type="Proteomes" id="UP000274922"/>
    </source>
</evidence>
<feature type="repeat" description="WD" evidence="5">
    <location>
        <begin position="532"/>
        <end position="556"/>
    </location>
</feature>
<dbReference type="SMART" id="SM00320">
    <property type="entry name" value="WD40"/>
    <property type="match status" value="5"/>
</dbReference>
<dbReference type="InterPro" id="IPR036322">
    <property type="entry name" value="WD40_repeat_dom_sf"/>
</dbReference>
<comment type="subcellular location">
    <subcellularLocation>
        <location evidence="1">Nucleus</location>
    </subcellularLocation>
</comment>
<keyword evidence="3" id="KW-0677">Repeat</keyword>
<feature type="compositionally biased region" description="Basic and acidic residues" evidence="6">
    <location>
        <begin position="73"/>
        <end position="83"/>
    </location>
</feature>
<accession>A0A4P9X6E9</accession>
<evidence type="ECO:0000256" key="3">
    <source>
        <dbReference type="ARBA" id="ARBA00022737"/>
    </source>
</evidence>
<keyword evidence="2 5" id="KW-0853">WD repeat</keyword>
<dbReference type="GO" id="GO:0032040">
    <property type="term" value="C:small-subunit processome"/>
    <property type="evidence" value="ECO:0007669"/>
    <property type="project" value="TreeGrafter"/>
</dbReference>
<keyword evidence="4" id="KW-0539">Nucleus</keyword>
<dbReference type="Proteomes" id="UP000274922">
    <property type="component" value="Unassembled WGS sequence"/>
</dbReference>
<evidence type="ECO:0000256" key="5">
    <source>
        <dbReference type="PROSITE-ProRule" id="PRU00221"/>
    </source>
</evidence>
<feature type="repeat" description="WD" evidence="5">
    <location>
        <begin position="283"/>
        <end position="324"/>
    </location>
</feature>
<feature type="repeat" description="WD" evidence="5">
    <location>
        <begin position="241"/>
        <end position="282"/>
    </location>
</feature>
<reference evidence="8" key="1">
    <citation type="journal article" date="2018" name="Nat. Microbiol.">
        <title>Leveraging single-cell genomics to expand the fungal tree of life.</title>
        <authorList>
            <person name="Ahrendt S.R."/>
            <person name="Quandt C.A."/>
            <person name="Ciobanu D."/>
            <person name="Clum A."/>
            <person name="Salamov A."/>
            <person name="Andreopoulos B."/>
            <person name="Cheng J.F."/>
            <person name="Woyke T."/>
            <person name="Pelin A."/>
            <person name="Henrissat B."/>
            <person name="Reynolds N.K."/>
            <person name="Benny G.L."/>
            <person name="Smith M.E."/>
            <person name="James T.Y."/>
            <person name="Grigoriev I.V."/>
        </authorList>
    </citation>
    <scope>NUCLEOTIDE SEQUENCE [LARGE SCALE GENOMIC DNA]</scope>
    <source>
        <strain evidence="8">ATCC 52028</strain>
    </source>
</reference>
<protein>
    <submittedName>
        <fullName evidence="7">Uncharacterized protein</fullName>
    </submittedName>
</protein>
<evidence type="ECO:0000256" key="4">
    <source>
        <dbReference type="ARBA" id="ARBA00023242"/>
    </source>
</evidence>
<dbReference type="Gene3D" id="2.130.10.10">
    <property type="entry name" value="YVTN repeat-like/Quinoprotein amine dehydrogenase"/>
    <property type="match status" value="1"/>
</dbReference>
<proteinExistence type="predicted"/>
<name>A0A4P9X6E9_9FUNG</name>
<dbReference type="OrthoDB" id="189968at2759"/>
<evidence type="ECO:0000256" key="2">
    <source>
        <dbReference type="ARBA" id="ARBA00022574"/>
    </source>
</evidence>
<keyword evidence="8" id="KW-1185">Reference proteome</keyword>
<feature type="region of interest" description="Disordered" evidence="6">
    <location>
        <begin position="1"/>
        <end position="96"/>
    </location>
</feature>
<dbReference type="PROSITE" id="PS00678">
    <property type="entry name" value="WD_REPEATS_1"/>
    <property type="match status" value="1"/>
</dbReference>
<dbReference type="InterPro" id="IPR001680">
    <property type="entry name" value="WD40_rpt"/>
</dbReference>
<dbReference type="InterPro" id="IPR039241">
    <property type="entry name" value="Rrp9-like"/>
</dbReference>
<dbReference type="PROSITE" id="PS50294">
    <property type="entry name" value="WD_REPEATS_REGION"/>
    <property type="match status" value="3"/>
</dbReference>
<dbReference type="PANTHER" id="PTHR19865:SF0">
    <property type="entry name" value="U3 SMALL NUCLEOLAR RNA-INTERACTING PROTEIN 2"/>
    <property type="match status" value="1"/>
</dbReference>
<dbReference type="STRING" id="1555241.A0A4P9X6E9"/>
<evidence type="ECO:0000256" key="1">
    <source>
        <dbReference type="ARBA" id="ARBA00004123"/>
    </source>
</evidence>
<dbReference type="PANTHER" id="PTHR19865">
    <property type="entry name" value="U3 SMALL NUCLEOLAR RNA INTERACTING PROTEIN 2"/>
    <property type="match status" value="1"/>
</dbReference>
<dbReference type="GO" id="GO:0034511">
    <property type="term" value="F:U3 snoRNA binding"/>
    <property type="evidence" value="ECO:0007669"/>
    <property type="project" value="InterPro"/>
</dbReference>
<dbReference type="Pfam" id="PF00400">
    <property type="entry name" value="WD40"/>
    <property type="match status" value="4"/>
</dbReference>
<feature type="repeat" description="WD" evidence="5">
    <location>
        <begin position="325"/>
        <end position="366"/>
    </location>
</feature>
<dbReference type="AlphaFoldDB" id="A0A4P9X6E9"/>
<dbReference type="InterPro" id="IPR019775">
    <property type="entry name" value="WD40_repeat_CS"/>
</dbReference>
<organism evidence="7 8">
    <name type="scientific">Caulochytrium protostelioides</name>
    <dbReference type="NCBI Taxonomy" id="1555241"/>
    <lineage>
        <taxon>Eukaryota</taxon>
        <taxon>Fungi</taxon>
        <taxon>Fungi incertae sedis</taxon>
        <taxon>Chytridiomycota</taxon>
        <taxon>Chytridiomycota incertae sedis</taxon>
        <taxon>Chytridiomycetes</taxon>
        <taxon>Caulochytriales</taxon>
        <taxon>Caulochytriaceae</taxon>
        <taxon>Caulochytrium</taxon>
    </lineage>
</organism>